<feature type="region of interest" description="Disordered" evidence="1">
    <location>
        <begin position="228"/>
        <end position="259"/>
    </location>
</feature>
<evidence type="ECO:0000313" key="2">
    <source>
        <dbReference type="EMBL" id="CAI2165809.1"/>
    </source>
</evidence>
<feature type="compositionally biased region" description="Polar residues" evidence="1">
    <location>
        <begin position="330"/>
        <end position="344"/>
    </location>
</feature>
<gene>
    <name evidence="2" type="ORF">FWILDA_LOCUS2255</name>
</gene>
<feature type="region of interest" description="Disordered" evidence="1">
    <location>
        <begin position="311"/>
        <end position="344"/>
    </location>
</feature>
<keyword evidence="3" id="KW-1185">Reference proteome</keyword>
<protein>
    <submittedName>
        <fullName evidence="2">3057_t:CDS:1</fullName>
    </submittedName>
</protein>
<feature type="compositionally biased region" description="Polar residues" evidence="1">
    <location>
        <begin position="384"/>
        <end position="400"/>
    </location>
</feature>
<feature type="compositionally biased region" description="Basic and acidic residues" evidence="1">
    <location>
        <begin position="467"/>
        <end position="483"/>
    </location>
</feature>
<organism evidence="2 3">
    <name type="scientific">Funneliformis geosporum</name>
    <dbReference type="NCBI Taxonomy" id="1117311"/>
    <lineage>
        <taxon>Eukaryota</taxon>
        <taxon>Fungi</taxon>
        <taxon>Fungi incertae sedis</taxon>
        <taxon>Mucoromycota</taxon>
        <taxon>Glomeromycotina</taxon>
        <taxon>Glomeromycetes</taxon>
        <taxon>Glomerales</taxon>
        <taxon>Glomeraceae</taxon>
        <taxon>Funneliformis</taxon>
    </lineage>
</organism>
<evidence type="ECO:0000256" key="1">
    <source>
        <dbReference type="SAM" id="MobiDB-lite"/>
    </source>
</evidence>
<accession>A0A9W4WMW2</accession>
<comment type="caution">
    <text evidence="2">The sequence shown here is derived from an EMBL/GenBank/DDBJ whole genome shotgun (WGS) entry which is preliminary data.</text>
</comment>
<dbReference type="Proteomes" id="UP001153678">
    <property type="component" value="Unassembled WGS sequence"/>
</dbReference>
<feature type="compositionally biased region" description="Polar residues" evidence="1">
    <location>
        <begin position="423"/>
        <end position="447"/>
    </location>
</feature>
<proteinExistence type="predicted"/>
<reference evidence="2" key="1">
    <citation type="submission" date="2022-08" db="EMBL/GenBank/DDBJ databases">
        <authorList>
            <person name="Kallberg Y."/>
            <person name="Tangrot J."/>
            <person name="Rosling A."/>
        </authorList>
    </citation>
    <scope>NUCLEOTIDE SEQUENCE</scope>
    <source>
        <strain evidence="2">Wild A</strain>
    </source>
</reference>
<feature type="region of interest" description="Disordered" evidence="1">
    <location>
        <begin position="417"/>
        <end position="504"/>
    </location>
</feature>
<dbReference type="EMBL" id="CAMKVN010000250">
    <property type="protein sequence ID" value="CAI2165809.1"/>
    <property type="molecule type" value="Genomic_DNA"/>
</dbReference>
<sequence length="676" mass="76443">MSEVEEVVAIFGVGDHVWVPWSTIINSITIKVKTESSSSKTPIKTNKLIKYWPAFVLERHVTTKLRKVAYARIVPTSTPQNGNYFSPKYLVKLIGLNVNQVFYEKSLRSWLSFNPEPLPEISSNYEFNLPGQDISLSDIKIEKLTALYVRAVQKVSNKLKPTFDSRDYNSEITKKVTAEPAKVGSSSPVRLRIIYNKNSKESKGSINHGSNSKSKKVIQTPIYQNVTSINVNPPSRSVDVDEHEHDGHQGKPVNDETYLLKKKPNKPLENIGSDNSNDNVKQIPLNNSEMTSITNTFIKVEKDQEISHLFEISQKKRGRKSPKSPETKLDSFNPSNTINKIPSNSDIKASDMIIPTTDESSLLRRTRNGSVFGKWRASKRSRLSQESPEQNDPTLDQNSNDFISNEVLSNETNLKTSEEAPIQNGQSISINSTQNDDLSQTNDPTQQNKRKLITDIQKNRPRFSDQVNKDDTVKDPELQENEIKKRKVQDGSVKQDDIHGNNVGNKSMEINVGMHSFDISEQCNNIEQDDNNAIRSTPILNLTRMEYYKSKNECIFEIKEKPIIQSADQIQSTDQILQRNVESEKFNEKKIRNRLICNTNCAPSDSVTQAICEDNYMQQQNDVSAIIEIKDEQVIVNNIHSGNNSLSSVFSSPLQSFRSVLGFGNIFSWSKRGIDA</sequence>
<evidence type="ECO:0000313" key="3">
    <source>
        <dbReference type="Proteomes" id="UP001153678"/>
    </source>
</evidence>
<dbReference type="AlphaFoldDB" id="A0A9W4WMW2"/>
<name>A0A9W4WMW2_9GLOM</name>
<dbReference type="OrthoDB" id="2395993at2759"/>
<feature type="compositionally biased region" description="Basic and acidic residues" evidence="1">
    <location>
        <begin position="238"/>
        <end position="249"/>
    </location>
</feature>
<feature type="region of interest" description="Disordered" evidence="1">
    <location>
        <begin position="376"/>
        <end position="400"/>
    </location>
</feature>